<gene>
    <name evidence="1" type="ORF">BDY19DRAFT_966879</name>
</gene>
<reference evidence="1" key="1">
    <citation type="journal article" date="2021" name="Environ. Microbiol.">
        <title>Gene family expansions and transcriptome signatures uncover fungal adaptations to wood decay.</title>
        <authorList>
            <person name="Hage H."/>
            <person name="Miyauchi S."/>
            <person name="Viragh M."/>
            <person name="Drula E."/>
            <person name="Min B."/>
            <person name="Chaduli D."/>
            <person name="Navarro D."/>
            <person name="Favel A."/>
            <person name="Norest M."/>
            <person name="Lesage-Meessen L."/>
            <person name="Balint B."/>
            <person name="Merenyi Z."/>
            <person name="de Eugenio L."/>
            <person name="Morin E."/>
            <person name="Martinez A.T."/>
            <person name="Baldrian P."/>
            <person name="Stursova M."/>
            <person name="Martinez M.J."/>
            <person name="Novotny C."/>
            <person name="Magnuson J.K."/>
            <person name="Spatafora J.W."/>
            <person name="Maurice S."/>
            <person name="Pangilinan J."/>
            <person name="Andreopoulos W."/>
            <person name="LaButti K."/>
            <person name="Hundley H."/>
            <person name="Na H."/>
            <person name="Kuo A."/>
            <person name="Barry K."/>
            <person name="Lipzen A."/>
            <person name="Henrissat B."/>
            <person name="Riley R."/>
            <person name="Ahrendt S."/>
            <person name="Nagy L.G."/>
            <person name="Grigoriev I.V."/>
            <person name="Martin F."/>
            <person name="Rosso M.N."/>
        </authorList>
    </citation>
    <scope>NUCLEOTIDE SEQUENCE</scope>
    <source>
        <strain evidence="1">CBS 384.51</strain>
    </source>
</reference>
<dbReference type="Proteomes" id="UP001055072">
    <property type="component" value="Unassembled WGS sequence"/>
</dbReference>
<organism evidence="1 2">
    <name type="scientific">Irpex rosettiformis</name>
    <dbReference type="NCBI Taxonomy" id="378272"/>
    <lineage>
        <taxon>Eukaryota</taxon>
        <taxon>Fungi</taxon>
        <taxon>Dikarya</taxon>
        <taxon>Basidiomycota</taxon>
        <taxon>Agaricomycotina</taxon>
        <taxon>Agaricomycetes</taxon>
        <taxon>Polyporales</taxon>
        <taxon>Irpicaceae</taxon>
        <taxon>Irpex</taxon>
    </lineage>
</organism>
<protein>
    <submittedName>
        <fullName evidence="1">DUF6-domain-containing protein</fullName>
    </submittedName>
</protein>
<accession>A0ACB8TT48</accession>
<evidence type="ECO:0000313" key="1">
    <source>
        <dbReference type="EMBL" id="KAI0085222.1"/>
    </source>
</evidence>
<comment type="caution">
    <text evidence="1">The sequence shown here is derived from an EMBL/GenBank/DDBJ whole genome shotgun (WGS) entry which is preliminary data.</text>
</comment>
<dbReference type="EMBL" id="MU274933">
    <property type="protein sequence ID" value="KAI0085222.1"/>
    <property type="molecule type" value="Genomic_DNA"/>
</dbReference>
<sequence length="379" mass="41282">MQLRTLQAFFSLMNVFVKKLNSLDPPVPPFELIFVRMAITWICCVAYMLITKVPHPFTGPPGVRMLLAFRGFVGFFGLFGVYYSLQYLSLSDATVLTFLAPMFTIATGAIFLGEKMHWKQAVAGLCSLIGVILIARPASLFGHASQEQPMADGTFDVVEETGDMASGATPSQRLGAVGVALVGVLGATGAYTSIRAIGTRAHPMHNLVSFSTQCVVVSVVAILLTHVKIVLPMRWDWLIMLLLIGFFGFCAQVLLTMGLQREAVGRGTMAVYVQIVFATVFERIFFHTTPSPLSVVGTIIIMTAALYVAITKEDPGRHKRASSLAAPVEDLSLEDGLLANQEDYDPEAEGDNKEELQTVVVSLPKVTDKDRDDDKSVEL</sequence>
<evidence type="ECO:0000313" key="2">
    <source>
        <dbReference type="Proteomes" id="UP001055072"/>
    </source>
</evidence>
<keyword evidence="2" id="KW-1185">Reference proteome</keyword>
<proteinExistence type="predicted"/>
<name>A0ACB8TT48_9APHY</name>